<dbReference type="PANTHER" id="PTHR13338:SF4">
    <property type="entry name" value="NADH DEHYDROGENASE [UBIQUINONE] 1 ALPHA SUBCOMPLEX ASSEMBLY FACTOR 4"/>
    <property type="match status" value="1"/>
</dbReference>
<dbReference type="Proteomes" id="UP001152798">
    <property type="component" value="Chromosome 6"/>
</dbReference>
<dbReference type="GO" id="GO:0032981">
    <property type="term" value="P:mitochondrial respiratory chain complex I assembly"/>
    <property type="evidence" value="ECO:0007669"/>
    <property type="project" value="InterPro"/>
</dbReference>
<organism evidence="1 2">
    <name type="scientific">Nezara viridula</name>
    <name type="common">Southern green stink bug</name>
    <name type="synonym">Cimex viridulus</name>
    <dbReference type="NCBI Taxonomy" id="85310"/>
    <lineage>
        <taxon>Eukaryota</taxon>
        <taxon>Metazoa</taxon>
        <taxon>Ecdysozoa</taxon>
        <taxon>Arthropoda</taxon>
        <taxon>Hexapoda</taxon>
        <taxon>Insecta</taxon>
        <taxon>Pterygota</taxon>
        <taxon>Neoptera</taxon>
        <taxon>Paraneoptera</taxon>
        <taxon>Hemiptera</taxon>
        <taxon>Heteroptera</taxon>
        <taxon>Panheteroptera</taxon>
        <taxon>Pentatomomorpha</taxon>
        <taxon>Pentatomoidea</taxon>
        <taxon>Pentatomidae</taxon>
        <taxon>Pentatominae</taxon>
        <taxon>Nezara</taxon>
    </lineage>
</organism>
<evidence type="ECO:0000313" key="2">
    <source>
        <dbReference type="Proteomes" id="UP001152798"/>
    </source>
</evidence>
<evidence type="ECO:0000313" key="1">
    <source>
        <dbReference type="EMBL" id="CAH1406169.1"/>
    </source>
</evidence>
<accession>A0A9P0HQ35</accession>
<keyword evidence="2" id="KW-1185">Reference proteome</keyword>
<name>A0A9P0HQ35_NEZVI</name>
<sequence>MGKAMSRMNKFWYRFNAENRAQRILSEEKPTVAPKHPSSLKGIQQILSDETYDKEKAMRKDAVLNEYLKKVFVVSHDQVVDDRFKKPSDKARLPTERTTPVSPELGYIEPINIPKGKVTLKQLMEVLTHHREHPEVYTVERISDQYKISNENAKNILEYLSVFSIYMKEQTPTLSAGHKISKFFQSQKSSQKALEDK</sequence>
<dbReference type="OrthoDB" id="2434756at2759"/>
<dbReference type="EMBL" id="OV725082">
    <property type="protein sequence ID" value="CAH1406169.1"/>
    <property type="molecule type" value="Genomic_DNA"/>
</dbReference>
<dbReference type="AlphaFoldDB" id="A0A9P0HQ35"/>
<dbReference type="Pfam" id="PF06784">
    <property type="entry name" value="UPF0240"/>
    <property type="match status" value="1"/>
</dbReference>
<dbReference type="GO" id="GO:0005739">
    <property type="term" value="C:mitochondrion"/>
    <property type="evidence" value="ECO:0007669"/>
    <property type="project" value="TreeGrafter"/>
</dbReference>
<protein>
    <submittedName>
        <fullName evidence="1">Uncharacterized protein</fullName>
    </submittedName>
</protein>
<dbReference type="PANTHER" id="PTHR13338">
    <property type="entry name" value="UPF0240 PROTEIN"/>
    <property type="match status" value="1"/>
</dbReference>
<dbReference type="InterPro" id="IPR009622">
    <property type="entry name" value="NDUFAF4"/>
</dbReference>
<gene>
    <name evidence="1" type="ORF">NEZAVI_LOCUS14170</name>
</gene>
<proteinExistence type="predicted"/>
<reference evidence="1" key="1">
    <citation type="submission" date="2022-01" db="EMBL/GenBank/DDBJ databases">
        <authorList>
            <person name="King R."/>
        </authorList>
    </citation>
    <scope>NUCLEOTIDE SEQUENCE</scope>
</reference>